<dbReference type="EMBL" id="ML977594">
    <property type="protein sequence ID" value="KAF1999659.1"/>
    <property type="molecule type" value="Genomic_DNA"/>
</dbReference>
<organism evidence="2 3">
    <name type="scientific">Amniculicola lignicola CBS 123094</name>
    <dbReference type="NCBI Taxonomy" id="1392246"/>
    <lineage>
        <taxon>Eukaryota</taxon>
        <taxon>Fungi</taxon>
        <taxon>Dikarya</taxon>
        <taxon>Ascomycota</taxon>
        <taxon>Pezizomycotina</taxon>
        <taxon>Dothideomycetes</taxon>
        <taxon>Pleosporomycetidae</taxon>
        <taxon>Pleosporales</taxon>
        <taxon>Amniculicolaceae</taxon>
        <taxon>Amniculicola</taxon>
    </lineage>
</organism>
<dbReference type="Proteomes" id="UP000799779">
    <property type="component" value="Unassembled WGS sequence"/>
</dbReference>
<protein>
    <submittedName>
        <fullName evidence="2">Uncharacterized protein</fullName>
    </submittedName>
</protein>
<evidence type="ECO:0000313" key="3">
    <source>
        <dbReference type="Proteomes" id="UP000799779"/>
    </source>
</evidence>
<feature type="compositionally biased region" description="Basic and acidic residues" evidence="1">
    <location>
        <begin position="727"/>
        <end position="740"/>
    </location>
</feature>
<proteinExistence type="predicted"/>
<gene>
    <name evidence="2" type="ORF">P154DRAFT_563939</name>
</gene>
<evidence type="ECO:0000256" key="1">
    <source>
        <dbReference type="SAM" id="MobiDB-lite"/>
    </source>
</evidence>
<feature type="region of interest" description="Disordered" evidence="1">
    <location>
        <begin position="103"/>
        <end position="160"/>
    </location>
</feature>
<feature type="region of interest" description="Disordered" evidence="1">
    <location>
        <begin position="172"/>
        <end position="198"/>
    </location>
</feature>
<feature type="compositionally biased region" description="Polar residues" evidence="1">
    <location>
        <begin position="485"/>
        <end position="498"/>
    </location>
</feature>
<reference evidence="2" key="1">
    <citation type="journal article" date="2020" name="Stud. Mycol.">
        <title>101 Dothideomycetes genomes: a test case for predicting lifestyles and emergence of pathogens.</title>
        <authorList>
            <person name="Haridas S."/>
            <person name="Albert R."/>
            <person name="Binder M."/>
            <person name="Bloem J."/>
            <person name="Labutti K."/>
            <person name="Salamov A."/>
            <person name="Andreopoulos B."/>
            <person name="Baker S."/>
            <person name="Barry K."/>
            <person name="Bills G."/>
            <person name="Bluhm B."/>
            <person name="Cannon C."/>
            <person name="Castanera R."/>
            <person name="Culley D."/>
            <person name="Daum C."/>
            <person name="Ezra D."/>
            <person name="Gonzalez J."/>
            <person name="Henrissat B."/>
            <person name="Kuo A."/>
            <person name="Liang C."/>
            <person name="Lipzen A."/>
            <person name="Lutzoni F."/>
            <person name="Magnuson J."/>
            <person name="Mondo S."/>
            <person name="Nolan M."/>
            <person name="Ohm R."/>
            <person name="Pangilinan J."/>
            <person name="Park H.-J."/>
            <person name="Ramirez L."/>
            <person name="Alfaro M."/>
            <person name="Sun H."/>
            <person name="Tritt A."/>
            <person name="Yoshinaga Y."/>
            <person name="Zwiers L.-H."/>
            <person name="Turgeon B."/>
            <person name="Goodwin S."/>
            <person name="Spatafora J."/>
            <person name="Crous P."/>
            <person name="Grigoriev I."/>
        </authorList>
    </citation>
    <scope>NUCLEOTIDE SEQUENCE</scope>
    <source>
        <strain evidence="2">CBS 123094</strain>
    </source>
</reference>
<feature type="compositionally biased region" description="Polar residues" evidence="1">
    <location>
        <begin position="111"/>
        <end position="123"/>
    </location>
</feature>
<dbReference type="AlphaFoldDB" id="A0A6A5WFV1"/>
<name>A0A6A5WFV1_9PLEO</name>
<feature type="region of interest" description="Disordered" evidence="1">
    <location>
        <begin position="464"/>
        <end position="524"/>
    </location>
</feature>
<feature type="compositionally biased region" description="Polar residues" evidence="1">
    <location>
        <begin position="139"/>
        <end position="149"/>
    </location>
</feature>
<evidence type="ECO:0000313" key="2">
    <source>
        <dbReference type="EMBL" id="KAF1999659.1"/>
    </source>
</evidence>
<accession>A0A6A5WFV1</accession>
<feature type="region of interest" description="Disordered" evidence="1">
    <location>
        <begin position="36"/>
        <end position="56"/>
    </location>
</feature>
<feature type="region of interest" description="Disordered" evidence="1">
    <location>
        <begin position="716"/>
        <end position="757"/>
    </location>
</feature>
<sequence length="757" mass="85967">MDVYASVQARAVQLTVEYRDRIAELETQLEELIKKSEQQGREHQKHNTAVAEAQKKQTLKYQSRIVELEAQLDFLCHVPENIKNKRQIIPARSQMERMARVNGELRENRKANSGNTSNEQTTPIMVGPSPYERSEKRSNAGNEMSSGANGQEHRKPAGLTQSGTDYFVASASPKRVSLDSESHNTSIRNHQEQTDQEFRPKTMRTRFVASSPDTNYDNSFKDGSCKDVQACAINKTVSTAIQYTKLLRSHFNTLQQAPRPDQQITLLNLSYTRWDLYSADYMTWLMKYPPWEQNWNEIIAKSSSRAGSLEFRDITAGSPAPLMLNYNFRQWSVWSNEPNWPRDTPLSTERFETQPSFRDTDGDPLKIEFVGNRLLRFTLFGKHVCSSGMTNEEHMATSEYHQSFEFFGIMREYSLEFGVLQSYIKTNIRLHPEAMGEGSGDEESPHDQILVDGDQIAAGHADELSADGGVSSKGSPSPSHIPVTGNESSFHSGFSNPNPDRAPPWTLDDIGDGDDVSISPSSLESPSAAEFRANVEAAIPKALAYAEDVEKRFRIAELSLHAYPPTPVALGELSGSKWKLFSPEYMDLLQEYTHPEYDNDELEWHLDIRDHSPYSPFHVGTIEFRTLFMFEGEAGEGEFSIEYCGLGEELELRGQFPFFATREAVRFRTVDTEETVAIYFVGQNLLKFEMDISGNEGDFATLHHKERITFYGEQRGNEGIEGLRPTRLTEGELRGGGRSESDEEYDEEYDEEDRKYY</sequence>
<feature type="compositionally biased region" description="Acidic residues" evidence="1">
    <location>
        <begin position="741"/>
        <end position="751"/>
    </location>
</feature>
<keyword evidence="3" id="KW-1185">Reference proteome</keyword>
<feature type="compositionally biased region" description="Low complexity" evidence="1">
    <location>
        <begin position="468"/>
        <end position="482"/>
    </location>
</feature>
<feature type="compositionally biased region" description="Basic and acidic residues" evidence="1">
    <location>
        <begin position="189"/>
        <end position="198"/>
    </location>
</feature>